<dbReference type="EMBL" id="JAMKPW020000009">
    <property type="protein sequence ID" value="KAK8215181.1"/>
    <property type="molecule type" value="Genomic_DNA"/>
</dbReference>
<evidence type="ECO:0000313" key="1">
    <source>
        <dbReference type="EMBL" id="KAK8215181.1"/>
    </source>
</evidence>
<protein>
    <submittedName>
        <fullName evidence="1">Uncharacterized protein</fullName>
    </submittedName>
</protein>
<organism evidence="1 2">
    <name type="scientific">Zalaria obscura</name>
    <dbReference type="NCBI Taxonomy" id="2024903"/>
    <lineage>
        <taxon>Eukaryota</taxon>
        <taxon>Fungi</taxon>
        <taxon>Dikarya</taxon>
        <taxon>Ascomycota</taxon>
        <taxon>Pezizomycotina</taxon>
        <taxon>Dothideomycetes</taxon>
        <taxon>Dothideomycetidae</taxon>
        <taxon>Dothideales</taxon>
        <taxon>Zalariaceae</taxon>
        <taxon>Zalaria</taxon>
    </lineage>
</organism>
<gene>
    <name evidence="1" type="ORF">M8818_002191</name>
</gene>
<name>A0ACC3SMM5_9PEZI</name>
<comment type="caution">
    <text evidence="1">The sequence shown here is derived from an EMBL/GenBank/DDBJ whole genome shotgun (WGS) entry which is preliminary data.</text>
</comment>
<reference evidence="1" key="1">
    <citation type="submission" date="2024-02" db="EMBL/GenBank/DDBJ databases">
        <title>Metagenome Assembled Genome of Zalaria obscura JY119.</title>
        <authorList>
            <person name="Vighnesh L."/>
            <person name="Jagadeeshwari U."/>
            <person name="Venkata Ramana C."/>
            <person name="Sasikala C."/>
        </authorList>
    </citation>
    <scope>NUCLEOTIDE SEQUENCE</scope>
    <source>
        <strain evidence="1">JY119</strain>
    </source>
</reference>
<evidence type="ECO:0000313" key="2">
    <source>
        <dbReference type="Proteomes" id="UP001320706"/>
    </source>
</evidence>
<proteinExistence type="predicted"/>
<keyword evidence="2" id="KW-1185">Reference proteome</keyword>
<accession>A0ACC3SMM5</accession>
<sequence length="132" mass="15449">MSTCPSCHHATGFCPSCHYPLTTSTALAQLLPCDHWMHNLCFLAHWEDNTTCLICTQHIEEVWTWATDEDQRMFRTMRYLGPALQRGDCPTRDAILDSIRDDDPLRYWDQARRASLPDILLRRERRGSWVVE</sequence>
<dbReference type="Proteomes" id="UP001320706">
    <property type="component" value="Unassembled WGS sequence"/>
</dbReference>